<name>A0A4Y9QZ19_9MICO</name>
<protein>
    <submittedName>
        <fullName evidence="9">Dyp-type peroxidase</fullName>
    </submittedName>
</protein>
<reference evidence="9 10" key="1">
    <citation type="journal article" date="2018" name="J. Microbiol.">
        <title>Leifsonia flava sp. nov., a novel actinobacterium isolated from the rhizosphere of Aquilegia viridiflora.</title>
        <authorList>
            <person name="Cai Y."/>
            <person name="Tao W.Z."/>
            <person name="Ma Y.J."/>
            <person name="Cheng J."/>
            <person name="Zhang M.Y."/>
            <person name="Zhang Y.X."/>
        </authorList>
    </citation>
    <scope>NUCLEOTIDE SEQUENCE [LARGE SCALE GENOMIC DNA]</scope>
    <source>
        <strain evidence="9 10">SYP-B2174</strain>
    </source>
</reference>
<dbReference type="InterPro" id="IPR048327">
    <property type="entry name" value="Dyp_perox_N"/>
</dbReference>
<gene>
    <name evidence="9" type="ORF">E4M00_12240</name>
</gene>
<comment type="cofactor">
    <cofactor evidence="1">
        <name>heme b</name>
        <dbReference type="ChEBI" id="CHEBI:60344"/>
    </cofactor>
</comment>
<evidence type="ECO:0000256" key="3">
    <source>
        <dbReference type="ARBA" id="ARBA00022723"/>
    </source>
</evidence>
<evidence type="ECO:0000256" key="2">
    <source>
        <dbReference type="ARBA" id="ARBA00022559"/>
    </source>
</evidence>
<dbReference type="InterPro" id="IPR006314">
    <property type="entry name" value="Dyp_peroxidase"/>
</dbReference>
<dbReference type="Pfam" id="PF20628">
    <property type="entry name" value="Dyp_perox_C"/>
    <property type="match status" value="1"/>
</dbReference>
<dbReference type="NCBIfam" id="TIGR01413">
    <property type="entry name" value="Dyp_perox_fam"/>
    <property type="match status" value="1"/>
</dbReference>
<dbReference type="PANTHER" id="PTHR30521:SF0">
    <property type="entry name" value="DYP-TYPE PEROXIDASE FAMILY PROTEIN"/>
    <property type="match status" value="1"/>
</dbReference>
<dbReference type="RefSeq" id="WP_135120792.1">
    <property type="nucleotide sequence ID" value="NZ_SPQZ01000004.1"/>
</dbReference>
<keyword evidence="10" id="KW-1185">Reference proteome</keyword>
<keyword evidence="3" id="KW-0479">Metal-binding</keyword>
<evidence type="ECO:0000256" key="5">
    <source>
        <dbReference type="ARBA" id="ARBA00023004"/>
    </source>
</evidence>
<dbReference type="PROSITE" id="PS51404">
    <property type="entry name" value="DYP_PEROXIDASE"/>
    <property type="match status" value="1"/>
</dbReference>
<dbReference type="GO" id="GO:0020037">
    <property type="term" value="F:heme binding"/>
    <property type="evidence" value="ECO:0007669"/>
    <property type="project" value="InterPro"/>
</dbReference>
<feature type="domain" description="Dyp-type peroxidase C-terminal" evidence="8">
    <location>
        <begin position="147"/>
        <end position="311"/>
    </location>
</feature>
<dbReference type="PANTHER" id="PTHR30521">
    <property type="entry name" value="DEFERROCHELATASE/PEROXIDASE"/>
    <property type="match status" value="1"/>
</dbReference>
<feature type="domain" description="Dyp-type peroxidase N-terminal" evidence="7">
    <location>
        <begin position="14"/>
        <end position="144"/>
    </location>
</feature>
<dbReference type="AlphaFoldDB" id="A0A4Y9QZ19"/>
<evidence type="ECO:0000313" key="9">
    <source>
        <dbReference type="EMBL" id="TFV96832.1"/>
    </source>
</evidence>
<dbReference type="GO" id="GO:0005829">
    <property type="term" value="C:cytosol"/>
    <property type="evidence" value="ECO:0007669"/>
    <property type="project" value="TreeGrafter"/>
</dbReference>
<dbReference type="InterPro" id="IPR011008">
    <property type="entry name" value="Dimeric_a/b-barrel"/>
</dbReference>
<keyword evidence="5" id="KW-0408">Iron</keyword>
<dbReference type="InterPro" id="IPR048328">
    <property type="entry name" value="Dyp_perox_C"/>
</dbReference>
<proteinExistence type="inferred from homology"/>
<organism evidence="9 10">
    <name type="scientific">Orlajensenia leifsoniae</name>
    <dbReference type="NCBI Taxonomy" id="2561933"/>
    <lineage>
        <taxon>Bacteria</taxon>
        <taxon>Bacillati</taxon>
        <taxon>Actinomycetota</taxon>
        <taxon>Actinomycetes</taxon>
        <taxon>Micrococcales</taxon>
        <taxon>Microbacteriaceae</taxon>
        <taxon>Orlajensenia</taxon>
    </lineage>
</organism>
<comment type="caution">
    <text evidence="9">The sequence shown here is derived from an EMBL/GenBank/DDBJ whole genome shotgun (WGS) entry which is preliminary data.</text>
</comment>
<dbReference type="Proteomes" id="UP000298127">
    <property type="component" value="Unassembled WGS sequence"/>
</dbReference>
<keyword evidence="4" id="KW-0560">Oxidoreductase</keyword>
<keyword evidence="2 9" id="KW-0575">Peroxidase</keyword>
<evidence type="ECO:0000259" key="7">
    <source>
        <dbReference type="Pfam" id="PF04261"/>
    </source>
</evidence>
<dbReference type="SUPFAM" id="SSF54909">
    <property type="entry name" value="Dimeric alpha+beta barrel"/>
    <property type="match status" value="1"/>
</dbReference>
<evidence type="ECO:0000256" key="1">
    <source>
        <dbReference type="ARBA" id="ARBA00001970"/>
    </source>
</evidence>
<evidence type="ECO:0000256" key="4">
    <source>
        <dbReference type="ARBA" id="ARBA00023002"/>
    </source>
</evidence>
<evidence type="ECO:0000313" key="10">
    <source>
        <dbReference type="Proteomes" id="UP000298127"/>
    </source>
</evidence>
<evidence type="ECO:0000259" key="8">
    <source>
        <dbReference type="Pfam" id="PF20628"/>
    </source>
</evidence>
<dbReference type="GO" id="GO:0004601">
    <property type="term" value="F:peroxidase activity"/>
    <property type="evidence" value="ECO:0007669"/>
    <property type="project" value="UniProtKB-KW"/>
</dbReference>
<evidence type="ECO:0000256" key="6">
    <source>
        <dbReference type="ARBA" id="ARBA00025737"/>
    </source>
</evidence>
<accession>A0A4Y9QZ19</accession>
<dbReference type="EMBL" id="SPQZ01000004">
    <property type="protein sequence ID" value="TFV96832.1"/>
    <property type="molecule type" value="Genomic_DNA"/>
</dbReference>
<dbReference type="GO" id="GO:0046872">
    <property type="term" value="F:metal ion binding"/>
    <property type="evidence" value="ECO:0007669"/>
    <property type="project" value="UniProtKB-KW"/>
</dbReference>
<sequence>MTDASGDRVPIEAQSVLAPLTRSAIFLVVTIREGTAAADIARDAVTGVSDLVKSVGFRDLDARLSCVVGIGAAAWPLLTSQPMPAQLRPFTPIGGPVHTAVSTPGDLFFHIRADRFDLCFEFERLLLSALDGAVDVADEVTGFRYFDARDLLGFVDGTANPVGSELVGDVIVGDEDAPYRGGSYVTVQRYVHDMAAWRALSSEQQEAIMGRTKADNVELDDAPAGTQSAHKTLATITDPDGTEHGILRDNMPFGQPGAGEFGTYFTGYARSPQTIDRMLLRMFVGFPAGAYDRLLDFSTPLTGSTYFVPSLPVLEGLAVEAPDLT</sequence>
<dbReference type="Pfam" id="PF04261">
    <property type="entry name" value="Dyp_perox_N"/>
    <property type="match status" value="1"/>
</dbReference>
<comment type="similarity">
    <text evidence="6">Belongs to the DyP-type peroxidase family.</text>
</comment>